<protein>
    <submittedName>
        <fullName evidence="3">Dabb family protein</fullName>
    </submittedName>
</protein>
<proteinExistence type="predicted"/>
<dbReference type="InterPro" id="IPR044662">
    <property type="entry name" value="HS1/DABB1-like"/>
</dbReference>
<dbReference type="Gene3D" id="3.30.70.100">
    <property type="match status" value="1"/>
</dbReference>
<dbReference type="PROSITE" id="PS51502">
    <property type="entry name" value="S_R_A_B_BARREL"/>
    <property type="match status" value="1"/>
</dbReference>
<reference evidence="3 4" key="1">
    <citation type="submission" date="2021-06" db="EMBL/GenBank/DDBJ databases">
        <title>Actinomycetes sequencing.</title>
        <authorList>
            <person name="Shan Q."/>
        </authorList>
    </citation>
    <scope>NUCLEOTIDE SEQUENCE [LARGE SCALE GENOMIC DNA]</scope>
    <source>
        <strain evidence="3 4">NEAU-G5</strain>
    </source>
</reference>
<comment type="caution">
    <text evidence="3">The sequence shown here is derived from an EMBL/GenBank/DDBJ whole genome shotgun (WGS) entry which is preliminary data.</text>
</comment>
<dbReference type="Pfam" id="PF07876">
    <property type="entry name" value="Dabb"/>
    <property type="match status" value="1"/>
</dbReference>
<evidence type="ECO:0000313" key="3">
    <source>
        <dbReference type="EMBL" id="MBU3067778.1"/>
    </source>
</evidence>
<sequence length="101" mass="10857">MSLAHVVAFGFGDDLPEEIITALKEGLDALSSSLPGVVSYRHGRDLGLRPGNVSYAISAVFDGEDSLAAYLEHPDHLSLVEQLRPFVTSRSAVQFRLSTTA</sequence>
<dbReference type="InterPro" id="IPR013097">
    <property type="entry name" value="Dabb"/>
</dbReference>
<evidence type="ECO:0000256" key="1">
    <source>
        <dbReference type="ARBA" id="ARBA00011738"/>
    </source>
</evidence>
<dbReference type="RefSeq" id="WP_215923857.1">
    <property type="nucleotide sequence ID" value="NZ_JAHKNI010000025.1"/>
</dbReference>
<evidence type="ECO:0000259" key="2">
    <source>
        <dbReference type="PROSITE" id="PS51502"/>
    </source>
</evidence>
<dbReference type="SUPFAM" id="SSF54909">
    <property type="entry name" value="Dimeric alpha+beta barrel"/>
    <property type="match status" value="1"/>
</dbReference>
<gene>
    <name evidence="3" type="ORF">KO481_40450</name>
</gene>
<dbReference type="SMART" id="SM00886">
    <property type="entry name" value="Dabb"/>
    <property type="match status" value="1"/>
</dbReference>
<dbReference type="EMBL" id="JAHKNI010000025">
    <property type="protein sequence ID" value="MBU3067778.1"/>
    <property type="molecule type" value="Genomic_DNA"/>
</dbReference>
<dbReference type="PANTHER" id="PTHR33178:SF10">
    <property type="entry name" value="STRESS-RESPONSE A_B BARREL DOMAIN-CONTAINING PROTEIN"/>
    <property type="match status" value="1"/>
</dbReference>
<name>A0ABS6BCC7_9NOCA</name>
<comment type="subunit">
    <text evidence="1">Homodimer.</text>
</comment>
<dbReference type="InterPro" id="IPR011008">
    <property type="entry name" value="Dimeric_a/b-barrel"/>
</dbReference>
<accession>A0ABS6BCC7</accession>
<organism evidence="3 4">
    <name type="scientific">Nocardia albiluteola</name>
    <dbReference type="NCBI Taxonomy" id="2842303"/>
    <lineage>
        <taxon>Bacteria</taxon>
        <taxon>Bacillati</taxon>
        <taxon>Actinomycetota</taxon>
        <taxon>Actinomycetes</taxon>
        <taxon>Mycobacteriales</taxon>
        <taxon>Nocardiaceae</taxon>
        <taxon>Nocardia</taxon>
    </lineage>
</organism>
<evidence type="ECO:0000313" key="4">
    <source>
        <dbReference type="Proteomes" id="UP000733379"/>
    </source>
</evidence>
<keyword evidence="4" id="KW-1185">Reference proteome</keyword>
<dbReference type="PANTHER" id="PTHR33178">
    <property type="match status" value="1"/>
</dbReference>
<feature type="domain" description="Stress-response A/B barrel" evidence="2">
    <location>
        <begin position="3"/>
        <end position="95"/>
    </location>
</feature>
<dbReference type="Proteomes" id="UP000733379">
    <property type="component" value="Unassembled WGS sequence"/>
</dbReference>